<dbReference type="SUPFAM" id="SSF47240">
    <property type="entry name" value="Ferritin-like"/>
    <property type="match status" value="1"/>
</dbReference>
<comment type="catalytic activity">
    <reaction evidence="7">
        <text>Fe(2+)(in) = Fe(2+)(out)</text>
        <dbReference type="Rhea" id="RHEA:28486"/>
        <dbReference type="ChEBI" id="CHEBI:29033"/>
    </reaction>
</comment>
<comment type="cofactor">
    <cofactor evidence="1">
        <name>heme b</name>
        <dbReference type="ChEBI" id="CHEBI:60344"/>
    </cofactor>
</comment>
<dbReference type="InterPro" id="IPR002024">
    <property type="entry name" value="Bacterioferritin"/>
</dbReference>
<dbReference type="InterPro" id="IPR012347">
    <property type="entry name" value="Ferritin-like"/>
</dbReference>
<dbReference type="GO" id="GO:0004322">
    <property type="term" value="F:ferroxidase activity"/>
    <property type="evidence" value="ECO:0007669"/>
    <property type="project" value="UniProtKB-EC"/>
</dbReference>
<dbReference type="GO" id="GO:0008199">
    <property type="term" value="F:ferric iron binding"/>
    <property type="evidence" value="ECO:0007669"/>
    <property type="project" value="InterPro"/>
</dbReference>
<evidence type="ECO:0000256" key="3">
    <source>
        <dbReference type="ARBA" id="ARBA00022434"/>
    </source>
</evidence>
<evidence type="ECO:0000256" key="2">
    <source>
        <dbReference type="ARBA" id="ARBA00008093"/>
    </source>
</evidence>
<evidence type="ECO:0000256" key="1">
    <source>
        <dbReference type="ARBA" id="ARBA00001970"/>
    </source>
</evidence>
<feature type="binding site" evidence="9">
    <location>
        <position position="51"/>
    </location>
    <ligand>
        <name>Fe cation</name>
        <dbReference type="ChEBI" id="CHEBI:24875"/>
        <label>2</label>
    </ligand>
</feature>
<dbReference type="NCBIfam" id="TIGR00754">
    <property type="entry name" value="bfr"/>
    <property type="match status" value="1"/>
</dbReference>
<organism evidence="13 14">
    <name type="scientific">Candidatus Blochmanniella camponoti</name>
    <dbReference type="NCBI Taxonomy" id="108080"/>
    <lineage>
        <taxon>Bacteria</taxon>
        <taxon>Pseudomonadati</taxon>
        <taxon>Pseudomonadota</taxon>
        <taxon>Gammaproteobacteria</taxon>
        <taxon>Enterobacterales</taxon>
        <taxon>Enterobacteriaceae</taxon>
        <taxon>ant endosymbionts</taxon>
        <taxon>Candidatus Blochmanniella</taxon>
    </lineage>
</organism>
<evidence type="ECO:0000256" key="7">
    <source>
        <dbReference type="ARBA" id="ARBA00036243"/>
    </source>
</evidence>
<feature type="binding site" evidence="9">
    <location>
        <position position="50"/>
    </location>
    <ligand>
        <name>Fe cation</name>
        <dbReference type="ChEBI" id="CHEBI:24875"/>
        <label>3</label>
    </ligand>
</feature>
<keyword evidence="5 8" id="KW-0479">Metal-binding</keyword>
<dbReference type="EC" id="1.16.3.1" evidence="8"/>
<protein>
    <recommendedName>
        <fullName evidence="8 10">Bacterioferritin</fullName>
        <ecNumber evidence="8">1.16.3.1</ecNumber>
    </recommendedName>
</protein>
<feature type="binding site" evidence="9">
    <location>
        <position position="51"/>
    </location>
    <ligand>
        <name>Fe cation</name>
        <dbReference type="ChEBI" id="CHEBI:24875"/>
        <label>1</label>
    </ligand>
</feature>
<keyword evidence="15" id="KW-1185">Reference proteome</keyword>
<evidence type="ECO:0000256" key="9">
    <source>
        <dbReference type="PIRSR" id="PIRSR002560-1"/>
    </source>
</evidence>
<feature type="binding site" evidence="9">
    <location>
        <position position="127"/>
    </location>
    <ligand>
        <name>Fe cation</name>
        <dbReference type="ChEBI" id="CHEBI:24875"/>
        <label>1</label>
    </ligand>
</feature>
<name>A0AAE9ID60_9ENTR</name>
<dbReference type="Gene3D" id="1.20.1260.10">
    <property type="match status" value="1"/>
</dbReference>
<keyword evidence="3 8" id="KW-0409">Iron storage</keyword>
<dbReference type="PROSITE" id="PS50905">
    <property type="entry name" value="FERRITIN_LIKE"/>
    <property type="match status" value="1"/>
</dbReference>
<dbReference type="EMBL" id="CP097751">
    <property type="protein sequence ID" value="URJ27422.1"/>
    <property type="molecule type" value="Genomic_DNA"/>
</dbReference>
<evidence type="ECO:0000259" key="11">
    <source>
        <dbReference type="PROSITE" id="PS50905"/>
    </source>
</evidence>
<gene>
    <name evidence="13" type="primary">bfr</name>
    <name evidence="13" type="ORF">M9394_02565</name>
    <name evidence="12" type="ORF">M9404_00615</name>
</gene>
<feature type="domain" description="Ferritin-like diiron" evidence="11">
    <location>
        <begin position="1"/>
        <end position="145"/>
    </location>
</feature>
<accession>A0AAE9ID60</accession>
<dbReference type="CDD" id="cd00907">
    <property type="entry name" value="Bacterioferritin"/>
    <property type="match status" value="1"/>
</dbReference>
<feature type="binding site" evidence="9">
    <location>
        <position position="94"/>
    </location>
    <ligand>
        <name>Fe cation</name>
        <dbReference type="ChEBI" id="CHEBI:24875"/>
        <label>2</label>
    </ligand>
</feature>
<dbReference type="GO" id="GO:0006826">
    <property type="term" value="P:iron ion transport"/>
    <property type="evidence" value="ECO:0007669"/>
    <property type="project" value="InterPro"/>
</dbReference>
<keyword evidence="13" id="KW-0560">Oxidoreductase</keyword>
<dbReference type="GO" id="GO:0005829">
    <property type="term" value="C:cytosol"/>
    <property type="evidence" value="ECO:0007669"/>
    <property type="project" value="TreeGrafter"/>
</dbReference>
<evidence type="ECO:0000256" key="8">
    <source>
        <dbReference type="PIRNR" id="PIRNR002560"/>
    </source>
</evidence>
<evidence type="ECO:0000313" key="12">
    <source>
        <dbReference type="EMBL" id="URJ24618.1"/>
    </source>
</evidence>
<dbReference type="InterPro" id="IPR009078">
    <property type="entry name" value="Ferritin-like_SF"/>
</dbReference>
<sequence>MKGDDHIITHLNNLLSDELVAVNQYFLHSKIFKNWGLERLNKIEYQECVDELDHADLYAKRILFLEGMPTLRKFDPLNIKKNVEDILRADLSLEFHSIENLRKGIKYADSIQDYVSRDIMIQILKDEEKHIDFLETELNLMIKIGMHNYIQSQLKK</sequence>
<dbReference type="Proteomes" id="UP001056323">
    <property type="component" value="Chromosome"/>
</dbReference>
<evidence type="ECO:0000313" key="14">
    <source>
        <dbReference type="Proteomes" id="UP001056323"/>
    </source>
</evidence>
<proteinExistence type="inferred from homology"/>
<dbReference type="AlphaFoldDB" id="A0AAE9ID60"/>
<comment type="catalytic activity">
    <reaction evidence="8">
        <text>4 Fe(2+) + O2 + 4 H(+) = 4 Fe(3+) + 2 H2O</text>
        <dbReference type="Rhea" id="RHEA:11148"/>
        <dbReference type="ChEBI" id="CHEBI:15377"/>
        <dbReference type="ChEBI" id="CHEBI:15378"/>
        <dbReference type="ChEBI" id="CHEBI:15379"/>
        <dbReference type="ChEBI" id="CHEBI:29033"/>
        <dbReference type="ChEBI" id="CHEBI:29034"/>
        <dbReference type="EC" id="1.16.3.1"/>
    </reaction>
</comment>
<feature type="binding site" evidence="9">
    <location>
        <position position="130"/>
    </location>
    <ligand>
        <name>Fe cation</name>
        <dbReference type="ChEBI" id="CHEBI:24875"/>
        <label>2</label>
    </ligand>
</feature>
<dbReference type="EMBL" id="CP097750">
    <property type="protein sequence ID" value="URJ24618.1"/>
    <property type="molecule type" value="Genomic_DNA"/>
</dbReference>
<feature type="binding site" evidence="9">
    <location>
        <position position="54"/>
    </location>
    <ligand>
        <name>Fe cation</name>
        <dbReference type="ChEBI" id="CHEBI:24875"/>
        <label>1</label>
    </ligand>
</feature>
<keyword evidence="6 8" id="KW-0408">Iron</keyword>
<keyword evidence="4 10" id="KW-0349">Heme</keyword>
<dbReference type="PANTHER" id="PTHR30295">
    <property type="entry name" value="BACTERIOFERRITIN"/>
    <property type="match status" value="1"/>
</dbReference>
<dbReference type="RefSeq" id="WP_250246931.1">
    <property type="nucleotide sequence ID" value="NZ_CP097749.1"/>
</dbReference>
<dbReference type="Proteomes" id="UP001056483">
    <property type="component" value="Chromosome"/>
</dbReference>
<feature type="binding site" evidence="9">
    <location>
        <position position="18"/>
    </location>
    <ligand>
        <name>Fe cation</name>
        <dbReference type="ChEBI" id="CHEBI:24875"/>
        <label>1</label>
    </ligand>
</feature>
<dbReference type="GO" id="GO:0020037">
    <property type="term" value="F:heme binding"/>
    <property type="evidence" value="ECO:0007669"/>
    <property type="project" value="TreeGrafter"/>
</dbReference>
<dbReference type="KEGG" id="bhb:M9394_02565"/>
<reference evidence="13" key="1">
    <citation type="submission" date="2022-05" db="EMBL/GenBank/DDBJ databases">
        <title>Impact of host demography and evolutionary history on endosymbiont molecular evolution: a test in carpenter ants (Genus Camponotus) and their Blochmannia endosymbionts.</title>
        <authorList>
            <person name="Manthey J.D."/>
            <person name="Giron J.C."/>
            <person name="Hruska J.P."/>
        </authorList>
    </citation>
    <scope>NUCLEOTIDE SEQUENCE</scope>
    <source>
        <strain evidence="13">C-049</strain>
        <strain evidence="12">C-050</strain>
    </source>
</reference>
<dbReference type="InterPro" id="IPR009040">
    <property type="entry name" value="Ferritin-like_diiron"/>
</dbReference>
<feature type="binding site" evidence="9">
    <location>
        <position position="127"/>
    </location>
    <ligand>
        <name>Fe cation</name>
        <dbReference type="ChEBI" id="CHEBI:24875"/>
        <label>2</label>
    </ligand>
</feature>
<evidence type="ECO:0000256" key="5">
    <source>
        <dbReference type="ARBA" id="ARBA00022723"/>
    </source>
</evidence>
<comment type="function">
    <text evidence="8">Iron-storage protein, whose ferroxidase center binds Fe(2+), oxidizes it using dioxygen to Fe(3+), and participates in the subsequent Fe(3+) oxide mineral core formation within the central cavity of the BFR protein shell.</text>
</comment>
<evidence type="ECO:0000313" key="15">
    <source>
        <dbReference type="Proteomes" id="UP001056483"/>
    </source>
</evidence>
<dbReference type="GO" id="GO:0006879">
    <property type="term" value="P:intracellular iron ion homeostasis"/>
    <property type="evidence" value="ECO:0007669"/>
    <property type="project" value="UniProtKB-KW"/>
</dbReference>
<dbReference type="PRINTS" id="PR00601">
    <property type="entry name" value="BACFERRITIN"/>
</dbReference>
<dbReference type="PANTHER" id="PTHR30295:SF0">
    <property type="entry name" value="BACTERIOFERRITIN"/>
    <property type="match status" value="1"/>
</dbReference>
<dbReference type="PROSITE" id="PS00549">
    <property type="entry name" value="BACTERIOFERRITIN"/>
    <property type="match status" value="1"/>
</dbReference>
<evidence type="ECO:0000256" key="6">
    <source>
        <dbReference type="ARBA" id="ARBA00023004"/>
    </source>
</evidence>
<evidence type="ECO:0000256" key="10">
    <source>
        <dbReference type="RuleBase" id="RU000623"/>
    </source>
</evidence>
<dbReference type="PIRSF" id="PIRSF002560">
    <property type="entry name" value="Bacterioferritin"/>
    <property type="match status" value="1"/>
</dbReference>
<evidence type="ECO:0000313" key="13">
    <source>
        <dbReference type="EMBL" id="URJ27422.1"/>
    </source>
</evidence>
<dbReference type="InterPro" id="IPR008331">
    <property type="entry name" value="Ferritin_DPS_dom"/>
</dbReference>
<evidence type="ECO:0000256" key="4">
    <source>
        <dbReference type="ARBA" id="ARBA00022617"/>
    </source>
</evidence>
<comment type="similarity">
    <text evidence="2 8 10">Belongs to the bacterioferritin family.</text>
</comment>
<dbReference type="Pfam" id="PF00210">
    <property type="entry name" value="Ferritin"/>
    <property type="match status" value="1"/>
</dbReference>